<feature type="transmembrane region" description="Helical" evidence="14">
    <location>
        <begin position="12"/>
        <end position="29"/>
    </location>
</feature>
<evidence type="ECO:0000256" key="7">
    <source>
        <dbReference type="ARBA" id="ARBA00023078"/>
    </source>
</evidence>
<evidence type="ECO:0000256" key="2">
    <source>
        <dbReference type="ARBA" id="ARBA00009179"/>
    </source>
</evidence>
<dbReference type="GO" id="GO:0031979">
    <property type="term" value="C:plasma membrane-derived thylakoid lumen"/>
    <property type="evidence" value="ECO:0007669"/>
    <property type="project" value="UniProtKB-SubCell"/>
</dbReference>
<dbReference type="STRING" id="13035.Dacsa_2698"/>
<dbReference type="InterPro" id="IPR036034">
    <property type="entry name" value="PDZ_sf"/>
</dbReference>
<dbReference type="RefSeq" id="WP_015230264.1">
    <property type="nucleotide sequence ID" value="NC_019780.1"/>
</dbReference>
<name>K9YY98_DACS8</name>
<keyword evidence="14" id="KW-1133">Transmembrane helix</keyword>
<comment type="subcellular location">
    <subcellularLocation>
        <location evidence="1">Cellular thylakoid lumen</location>
    </subcellularLocation>
</comment>
<dbReference type="HOGENOM" id="CLU_017295_0_0_3"/>
<dbReference type="GO" id="GO:0004252">
    <property type="term" value="F:serine-type endopeptidase activity"/>
    <property type="evidence" value="ECO:0007669"/>
    <property type="project" value="UniProtKB-EC"/>
</dbReference>
<dbReference type="Gene3D" id="2.30.42.10">
    <property type="match status" value="1"/>
</dbReference>
<dbReference type="PANTHER" id="PTHR32060:SF30">
    <property type="entry name" value="CARBOXY-TERMINAL PROCESSING PROTEASE CTPA"/>
    <property type="match status" value="1"/>
</dbReference>
<dbReference type="AlphaFoldDB" id="K9YY98"/>
<keyword evidence="14" id="KW-0472">Membrane</keyword>
<dbReference type="SUPFAM" id="SSF50156">
    <property type="entry name" value="PDZ domain-like"/>
    <property type="match status" value="1"/>
</dbReference>
<organism evidence="16 17">
    <name type="scientific">Dactylococcopsis salina (strain PCC 8305)</name>
    <name type="common">Myxobactron salinum</name>
    <dbReference type="NCBI Taxonomy" id="13035"/>
    <lineage>
        <taxon>Bacteria</taxon>
        <taxon>Bacillati</taxon>
        <taxon>Cyanobacteriota</taxon>
        <taxon>Cyanophyceae</taxon>
        <taxon>Nodosilineales</taxon>
        <taxon>Cymatolegaceae</taxon>
        <taxon>Dactylococcopsis</taxon>
    </lineage>
</organism>
<keyword evidence="6 13" id="KW-0720">Serine protease</keyword>
<evidence type="ECO:0000313" key="16">
    <source>
        <dbReference type="EMBL" id="AFZ51275.1"/>
    </source>
</evidence>
<evidence type="ECO:0000256" key="12">
    <source>
        <dbReference type="ARBA" id="ARBA00080563"/>
    </source>
</evidence>
<protein>
    <recommendedName>
        <fullName evidence="11">Carboxyl-terminal-processing protease</fullName>
        <ecNumber evidence="10">3.4.21.102</ecNumber>
    </recommendedName>
    <alternativeName>
        <fullName evidence="12">CtpA</fullName>
    </alternativeName>
</protein>
<dbReference type="GO" id="GO:0030288">
    <property type="term" value="C:outer membrane-bounded periplasmic space"/>
    <property type="evidence" value="ECO:0007669"/>
    <property type="project" value="TreeGrafter"/>
</dbReference>
<dbReference type="Gene3D" id="3.90.226.10">
    <property type="entry name" value="2-enoyl-CoA Hydratase, Chain A, domain 1"/>
    <property type="match status" value="1"/>
</dbReference>
<dbReference type="GO" id="GO:0006508">
    <property type="term" value="P:proteolysis"/>
    <property type="evidence" value="ECO:0007669"/>
    <property type="project" value="UniProtKB-KW"/>
</dbReference>
<dbReference type="InterPro" id="IPR005151">
    <property type="entry name" value="Tail-specific_protease"/>
</dbReference>
<dbReference type="EMBL" id="CP003944">
    <property type="protein sequence ID" value="AFZ51275.1"/>
    <property type="molecule type" value="Genomic_DNA"/>
</dbReference>
<dbReference type="InterPro" id="IPR029045">
    <property type="entry name" value="ClpP/crotonase-like_dom_sf"/>
</dbReference>
<feature type="domain" description="PDZ" evidence="15">
    <location>
        <begin position="111"/>
        <end position="181"/>
    </location>
</feature>
<dbReference type="EC" id="3.4.21.102" evidence="10"/>
<keyword evidence="3 13" id="KW-0645">Protease</keyword>
<dbReference type="NCBIfam" id="NF045589">
    <property type="entry name" value="Cterm_S41_CtpB"/>
    <property type="match status" value="1"/>
</dbReference>
<dbReference type="eggNOG" id="COG0793">
    <property type="taxonomic scope" value="Bacteria"/>
</dbReference>
<dbReference type="FunFam" id="3.30.750.44:FF:000002">
    <property type="entry name" value="carboxyl-terminal-processing peptidase 2, chloroplastic"/>
    <property type="match status" value="1"/>
</dbReference>
<comment type="similarity">
    <text evidence="2 13">Belongs to the peptidase S41A family.</text>
</comment>
<gene>
    <name evidence="16" type="ORF">Dacsa_2698</name>
</gene>
<proteinExistence type="inferred from homology"/>
<evidence type="ECO:0000256" key="10">
    <source>
        <dbReference type="ARBA" id="ARBA00066637"/>
    </source>
</evidence>
<evidence type="ECO:0000256" key="13">
    <source>
        <dbReference type="RuleBase" id="RU004404"/>
    </source>
</evidence>
<dbReference type="MEROPS" id="S41.009"/>
<dbReference type="FunFam" id="2.30.42.10:FF:000063">
    <property type="entry name" value="Peptidase, S41 family"/>
    <property type="match status" value="1"/>
</dbReference>
<dbReference type="SMART" id="SM00228">
    <property type="entry name" value="PDZ"/>
    <property type="match status" value="1"/>
</dbReference>
<evidence type="ECO:0000256" key="3">
    <source>
        <dbReference type="ARBA" id="ARBA00022670"/>
    </source>
</evidence>
<sequence length="432" mass="47519">MNQTPFYRIKNYFRSATLAGTIISISWLIPSFTTPASASLSESPKTIVDEVWQLVNENYVDPDFNHDNWEKTREELLDRNYNSKQEAYRAVRNALNKLGDPYTRFLDPEAYQSLKNQTSGELSGVGLRLEINEENQSLTVVEPLENSPASKAGIQPGDEIIAINGQPTSLLSLEQASKLIRGESGTEVNLQLSRTGKGLFSLDLTRAEIELPRVSYELRETNQTRVGYIKVKEFSSHAAEQMREAILDLKEKNPEAYVIDLRNNPGGLLYASIEMARMWLEEGAIVSTVDREGGDRAFQANQTALTDKPLAVLVNGNSASASEILAGALKDNDRAVIVGSKTYGKGTVQSVSSLSDGSGLAVTVARYYPPSGTDINHKGIEPDVKTSLRRSDQVRLSSNPELQGTPQDPQFMSAIDVLRQRLGKTTAEAASF</sequence>
<dbReference type="InterPro" id="IPR004447">
    <property type="entry name" value="Peptidase_S41A"/>
</dbReference>
<evidence type="ECO:0000256" key="9">
    <source>
        <dbReference type="ARBA" id="ARBA00053093"/>
    </source>
</evidence>
<evidence type="ECO:0000256" key="6">
    <source>
        <dbReference type="ARBA" id="ARBA00022825"/>
    </source>
</evidence>
<accession>K9YY98</accession>
<dbReference type="PROSITE" id="PS50106">
    <property type="entry name" value="PDZ"/>
    <property type="match status" value="1"/>
</dbReference>
<dbReference type="NCBIfam" id="TIGR00225">
    <property type="entry name" value="prc"/>
    <property type="match status" value="1"/>
</dbReference>
<comment type="catalytic activity">
    <reaction evidence="8">
        <text>The enzyme shows specific recognition of a C-terminal tripeptide, Xaa-Yaa-Zaa, in which Xaa is preferably Ala or Leu, Yaa is preferably Ala or Tyr, and Zaa is preferably Ala, but then cleaves at a variable distance from the C-terminus. A typical cleavage is -Ala-Ala-|-Arg-Ala-Ala-Lys-Glu-Asn-Tyr-Ala-Leu-Ala-Ala.</text>
        <dbReference type="EC" id="3.4.21.102"/>
    </reaction>
</comment>
<keyword evidence="5 13" id="KW-0378">Hydrolase</keyword>
<evidence type="ECO:0000256" key="1">
    <source>
        <dbReference type="ARBA" id="ARBA00004518"/>
    </source>
</evidence>
<dbReference type="Gene3D" id="3.30.750.44">
    <property type="match status" value="1"/>
</dbReference>
<evidence type="ECO:0000256" key="14">
    <source>
        <dbReference type="SAM" id="Phobius"/>
    </source>
</evidence>
<dbReference type="PANTHER" id="PTHR32060">
    <property type="entry name" value="TAIL-SPECIFIC PROTEASE"/>
    <property type="match status" value="1"/>
</dbReference>
<keyword evidence="4" id="KW-0732">Signal</keyword>
<evidence type="ECO:0000256" key="11">
    <source>
        <dbReference type="ARBA" id="ARBA00069724"/>
    </source>
</evidence>
<dbReference type="CDD" id="cd06782">
    <property type="entry name" value="cpPDZ_CPP-like"/>
    <property type="match status" value="1"/>
</dbReference>
<keyword evidence="7" id="KW-0793">Thylakoid</keyword>
<dbReference type="Pfam" id="PF17820">
    <property type="entry name" value="PDZ_6"/>
    <property type="match status" value="1"/>
</dbReference>
<reference evidence="16" key="1">
    <citation type="submission" date="2012-04" db="EMBL/GenBank/DDBJ databases">
        <title>Finished genome of Dactylococcopsis salina PCC 8305.</title>
        <authorList>
            <consortium name="US DOE Joint Genome Institute"/>
            <person name="Gugger M."/>
            <person name="Coursin T."/>
            <person name="Rippka R."/>
            <person name="Tandeau De Marsac N."/>
            <person name="Huntemann M."/>
            <person name="Wei C.-L."/>
            <person name="Han J."/>
            <person name="Detter J.C."/>
            <person name="Han C."/>
            <person name="Tapia R."/>
            <person name="Daligault H."/>
            <person name="Chen A."/>
            <person name="Krypides N."/>
            <person name="Mavromatis K."/>
            <person name="Markowitz V."/>
            <person name="Szeto E."/>
            <person name="Ivanova N."/>
            <person name="Ovchinnikova G."/>
            <person name="Pagani I."/>
            <person name="Pati A."/>
            <person name="Goodwin L."/>
            <person name="Peters L."/>
            <person name="Pitluck S."/>
            <person name="Woyke T."/>
            <person name="Kerfeld C."/>
        </authorList>
    </citation>
    <scope>NUCLEOTIDE SEQUENCE [LARGE SCALE GENOMIC DNA]</scope>
    <source>
        <strain evidence="16">PCC 8305</strain>
    </source>
</reference>
<evidence type="ECO:0000256" key="4">
    <source>
        <dbReference type="ARBA" id="ARBA00022729"/>
    </source>
</evidence>
<dbReference type="Pfam" id="PF03572">
    <property type="entry name" value="Peptidase_S41"/>
    <property type="match status" value="1"/>
</dbReference>
<dbReference type="KEGG" id="dsl:Dacsa_2698"/>
<evidence type="ECO:0000256" key="5">
    <source>
        <dbReference type="ARBA" id="ARBA00022801"/>
    </source>
</evidence>
<keyword evidence="17" id="KW-1185">Reference proteome</keyword>
<evidence type="ECO:0000259" key="15">
    <source>
        <dbReference type="PROSITE" id="PS50106"/>
    </source>
</evidence>
<dbReference type="SUPFAM" id="SSF52096">
    <property type="entry name" value="ClpP/crotonase"/>
    <property type="match status" value="1"/>
</dbReference>
<dbReference type="PATRIC" id="fig|13035.3.peg.3077"/>
<comment type="function">
    <text evidence="9">Cleavage of the 16 C-terminal residues from the D1 precursor of photosystem II (PSII). This proteolytic processing is necessary to allow the light-driven assembly of the oxygen-evolving cluster (a tetranuclear manganese), which is responsible for photosynthetic water oxidation.</text>
</comment>
<evidence type="ECO:0000256" key="8">
    <source>
        <dbReference type="ARBA" id="ARBA00051784"/>
    </source>
</evidence>
<dbReference type="InterPro" id="IPR041489">
    <property type="entry name" value="PDZ_6"/>
</dbReference>
<dbReference type="InterPro" id="IPR001478">
    <property type="entry name" value="PDZ"/>
</dbReference>
<dbReference type="InterPro" id="IPR054625">
    <property type="entry name" value="Cterm_S41_CtpB"/>
</dbReference>
<dbReference type="Proteomes" id="UP000010482">
    <property type="component" value="Chromosome"/>
</dbReference>
<dbReference type="CDD" id="cd07560">
    <property type="entry name" value="Peptidase_S41_CPP"/>
    <property type="match status" value="1"/>
</dbReference>
<evidence type="ECO:0000313" key="17">
    <source>
        <dbReference type="Proteomes" id="UP000010482"/>
    </source>
</evidence>
<dbReference type="GO" id="GO:0007165">
    <property type="term" value="P:signal transduction"/>
    <property type="evidence" value="ECO:0007669"/>
    <property type="project" value="TreeGrafter"/>
</dbReference>
<dbReference type="OrthoDB" id="9812068at2"/>
<keyword evidence="14" id="KW-0812">Transmembrane</keyword>
<dbReference type="SMART" id="SM00245">
    <property type="entry name" value="TSPc"/>
    <property type="match status" value="1"/>
</dbReference>